<evidence type="ECO:0000313" key="2">
    <source>
        <dbReference type="Proteomes" id="UP000038040"/>
    </source>
</evidence>
<dbReference type="AlphaFoldDB" id="A0A0N4ULF0"/>
<evidence type="ECO:0000313" key="1">
    <source>
        <dbReference type="EMBL" id="VDN52566.1"/>
    </source>
</evidence>
<proteinExistence type="predicted"/>
<sequence length="330" mass="37014">MMSNVSCNNAYDDAGRGNCRHPNDTNSFKKTSLGRITSLSEKNTQSFNESTLQNSIPIPSMEWVQSLIAHEVRGSDDFSFENNQVSASLFYGSACKYPTEMVDLPPNKSHYWFEQNADVNSVPKETSVNCHSNQGQPLQSIVLPPQNYDQNFISSYHNAYQLKRNWSLPHYAQSAKDYAMQNFAHPLFLPDQRQFLKYSSNPKDKSECDLQAVTSKCLEFQENLANEIAGNYSSNNRNCWKDPHRCLRINPSQNSNRSLSQPLTSDGEIIKYTAAGTAPALSAYKSDFDEVALCSSTSSGSAHTYRGQPVFTFPDNEAMLSNGSVFQTWP</sequence>
<reference evidence="4" key="1">
    <citation type="submission" date="2017-02" db="UniProtKB">
        <authorList>
            <consortium name="WormBaseParasite"/>
        </authorList>
    </citation>
    <scope>IDENTIFICATION</scope>
</reference>
<organism evidence="2 4">
    <name type="scientific">Dracunculus medinensis</name>
    <name type="common">Guinea worm</name>
    <dbReference type="NCBI Taxonomy" id="318479"/>
    <lineage>
        <taxon>Eukaryota</taxon>
        <taxon>Metazoa</taxon>
        <taxon>Ecdysozoa</taxon>
        <taxon>Nematoda</taxon>
        <taxon>Chromadorea</taxon>
        <taxon>Rhabditida</taxon>
        <taxon>Spirurina</taxon>
        <taxon>Dracunculoidea</taxon>
        <taxon>Dracunculidae</taxon>
        <taxon>Dracunculus</taxon>
    </lineage>
</organism>
<gene>
    <name evidence="1" type="ORF">DME_LOCUS2539</name>
</gene>
<accession>A0A0N4ULF0</accession>
<dbReference type="Proteomes" id="UP000038040">
    <property type="component" value="Unplaced"/>
</dbReference>
<keyword evidence="3" id="KW-1185">Reference proteome</keyword>
<dbReference type="WBParaSite" id="DME_0000862401-mRNA-1">
    <property type="protein sequence ID" value="DME_0000862401-mRNA-1"/>
    <property type="gene ID" value="DME_0000862401"/>
</dbReference>
<protein>
    <submittedName>
        <fullName evidence="4">Protein aurora borealis</fullName>
    </submittedName>
</protein>
<evidence type="ECO:0000313" key="3">
    <source>
        <dbReference type="Proteomes" id="UP000274756"/>
    </source>
</evidence>
<name>A0A0N4ULF0_DRAME</name>
<dbReference type="Proteomes" id="UP000274756">
    <property type="component" value="Unassembled WGS sequence"/>
</dbReference>
<evidence type="ECO:0000313" key="4">
    <source>
        <dbReference type="WBParaSite" id="DME_0000862401-mRNA-1"/>
    </source>
</evidence>
<dbReference type="EMBL" id="UYYG01000066">
    <property type="protein sequence ID" value="VDN52566.1"/>
    <property type="molecule type" value="Genomic_DNA"/>
</dbReference>
<reference evidence="1 3" key="2">
    <citation type="submission" date="2018-11" db="EMBL/GenBank/DDBJ databases">
        <authorList>
            <consortium name="Pathogen Informatics"/>
        </authorList>
    </citation>
    <scope>NUCLEOTIDE SEQUENCE [LARGE SCALE GENOMIC DNA]</scope>
</reference>